<dbReference type="PRINTS" id="PR00344">
    <property type="entry name" value="BCTRLSENSOR"/>
</dbReference>
<sequence length="648" mass="70991">MAVPLQVLIVEDSGDDVDLLLLEIARAGFKADHEVVETADGLKAALDRRAWDIILADFSLPKFSGTEALKIVRGRGLDTPFIFVSGSIGEDTAVMAMKAGAQDYLIKGNLRRLGPAIERELRDSELRRARAEERAERHRAEERLRKLSRAVEQSANLVAITDADGIIEYVNPKLLEITGFAAEELIGKTPAMWKPAGPAGAECAIAWSGAADRSDLQGEFEMLRKDGRRFSVYATISPIRDESGAVTHLVGIAEDISRRKEIEEQLRRSQRLEAIGQLTGGLAHDFNNLLAVVIGNLDILCEQLPKDAPGRKMAQQALEAGLRGADLTRQLLAFARRQPLETRVVNLNDLITGTTRLLQRTLGEPIEIEMKLADDLWPALTDASLVEAALVNLAINARDAMPSGGRLTIESMNKRLDERYAAENSDVTPGDYAMIAVSDTGSGIAPENLSRVFEPFFTTKPQGRGTGLGLSMVYGFVKQSKGHVKIYSELGHGTTIRLYLPRVMTGPSPTVESAQREGNGDLKGVRVLLVEDHPGVREVAVKQLEEFGCRVLQAHDGHAALALLKEGQPVDLLFTDIVMPGGMTGVELARHATELRPGLRILFTSGFAENALQGDQDRLGDRNFLSKPYRKQDLMRRIREVLANPESR</sequence>
<dbReference type="InterPro" id="IPR005467">
    <property type="entry name" value="His_kinase_dom"/>
</dbReference>
<evidence type="ECO:0000256" key="3">
    <source>
        <dbReference type="ARBA" id="ARBA00022553"/>
    </source>
</evidence>
<keyword evidence="5" id="KW-0175">Coiled coil</keyword>
<evidence type="ECO:0000256" key="2">
    <source>
        <dbReference type="ARBA" id="ARBA00012438"/>
    </source>
</evidence>
<dbReference type="InterPro" id="IPR001610">
    <property type="entry name" value="PAC"/>
</dbReference>
<dbReference type="SMART" id="SM00388">
    <property type="entry name" value="HisKA"/>
    <property type="match status" value="1"/>
</dbReference>
<evidence type="ECO:0000259" key="8">
    <source>
        <dbReference type="PROSITE" id="PS50112"/>
    </source>
</evidence>
<evidence type="ECO:0000256" key="5">
    <source>
        <dbReference type="SAM" id="Coils"/>
    </source>
</evidence>
<feature type="domain" description="Response regulatory" evidence="7">
    <location>
        <begin position="526"/>
        <end position="642"/>
    </location>
</feature>
<dbReference type="Proteomes" id="UP000325797">
    <property type="component" value="Chromosome"/>
</dbReference>
<name>A0A5J6MSZ7_9PROT</name>
<gene>
    <name evidence="10" type="ORF">FRZ61_03860</name>
</gene>
<dbReference type="RefSeq" id="WP_151114698.1">
    <property type="nucleotide sequence ID" value="NZ_CP042582.1"/>
</dbReference>
<dbReference type="Gene3D" id="3.30.450.20">
    <property type="entry name" value="PAS domain"/>
    <property type="match status" value="1"/>
</dbReference>
<dbReference type="InterPro" id="IPR000700">
    <property type="entry name" value="PAS-assoc_C"/>
</dbReference>
<comment type="catalytic activity">
    <reaction evidence="1">
        <text>ATP + protein L-histidine = ADP + protein N-phospho-L-histidine.</text>
        <dbReference type="EC" id="2.7.13.3"/>
    </reaction>
</comment>
<feature type="domain" description="PAC" evidence="9">
    <location>
        <begin position="216"/>
        <end position="268"/>
    </location>
</feature>
<dbReference type="InterPro" id="IPR003594">
    <property type="entry name" value="HATPase_dom"/>
</dbReference>
<dbReference type="PROSITE" id="PS50110">
    <property type="entry name" value="RESPONSE_REGULATORY"/>
    <property type="match status" value="2"/>
</dbReference>
<dbReference type="EC" id="2.7.13.3" evidence="2"/>
<evidence type="ECO:0000259" key="9">
    <source>
        <dbReference type="PROSITE" id="PS50113"/>
    </source>
</evidence>
<dbReference type="SUPFAM" id="SSF47384">
    <property type="entry name" value="Homodimeric domain of signal transducing histidine kinase"/>
    <property type="match status" value="1"/>
</dbReference>
<dbReference type="KEGG" id="hadh:FRZ61_03860"/>
<dbReference type="SMART" id="SM00448">
    <property type="entry name" value="REC"/>
    <property type="match status" value="2"/>
</dbReference>
<dbReference type="InterPro" id="IPR036097">
    <property type="entry name" value="HisK_dim/P_sf"/>
</dbReference>
<dbReference type="CDD" id="cd00156">
    <property type="entry name" value="REC"/>
    <property type="match status" value="1"/>
</dbReference>
<evidence type="ECO:0000259" key="7">
    <source>
        <dbReference type="PROSITE" id="PS50110"/>
    </source>
</evidence>
<dbReference type="Pfam" id="PF00072">
    <property type="entry name" value="Response_reg"/>
    <property type="match status" value="2"/>
</dbReference>
<proteinExistence type="predicted"/>
<protein>
    <recommendedName>
        <fullName evidence="2">histidine kinase</fullName>
        <ecNumber evidence="2">2.7.13.3</ecNumber>
    </recommendedName>
</protein>
<keyword evidence="3 4" id="KW-0597">Phosphoprotein</keyword>
<dbReference type="PANTHER" id="PTHR43065">
    <property type="entry name" value="SENSOR HISTIDINE KINASE"/>
    <property type="match status" value="1"/>
</dbReference>
<dbReference type="Gene3D" id="1.10.287.130">
    <property type="match status" value="1"/>
</dbReference>
<dbReference type="OrthoDB" id="9796100at2"/>
<evidence type="ECO:0000313" key="10">
    <source>
        <dbReference type="EMBL" id="QEX20469.1"/>
    </source>
</evidence>
<keyword evidence="11" id="KW-1185">Reference proteome</keyword>
<dbReference type="PROSITE" id="PS50112">
    <property type="entry name" value="PAS"/>
    <property type="match status" value="1"/>
</dbReference>
<dbReference type="CDD" id="cd00130">
    <property type="entry name" value="PAS"/>
    <property type="match status" value="1"/>
</dbReference>
<feature type="domain" description="Histidine kinase" evidence="6">
    <location>
        <begin position="281"/>
        <end position="504"/>
    </location>
</feature>
<feature type="modified residue" description="4-aspartylphosphate" evidence="4">
    <location>
        <position position="576"/>
    </location>
</feature>
<dbReference type="GO" id="GO:0000155">
    <property type="term" value="F:phosphorelay sensor kinase activity"/>
    <property type="evidence" value="ECO:0007669"/>
    <property type="project" value="InterPro"/>
</dbReference>
<dbReference type="Pfam" id="PF02518">
    <property type="entry name" value="HATPase_c"/>
    <property type="match status" value="1"/>
</dbReference>
<dbReference type="Gene3D" id="3.40.50.2300">
    <property type="match status" value="2"/>
</dbReference>
<dbReference type="Pfam" id="PF08448">
    <property type="entry name" value="PAS_4"/>
    <property type="match status" value="1"/>
</dbReference>
<dbReference type="PROSITE" id="PS50113">
    <property type="entry name" value="PAC"/>
    <property type="match status" value="1"/>
</dbReference>
<dbReference type="NCBIfam" id="TIGR00229">
    <property type="entry name" value="sensory_box"/>
    <property type="match status" value="1"/>
</dbReference>
<dbReference type="Gene3D" id="3.30.565.10">
    <property type="entry name" value="Histidine kinase-like ATPase, C-terminal domain"/>
    <property type="match status" value="1"/>
</dbReference>
<accession>A0A5J6MSZ7</accession>
<evidence type="ECO:0000256" key="4">
    <source>
        <dbReference type="PROSITE-ProRule" id="PRU00169"/>
    </source>
</evidence>
<dbReference type="SUPFAM" id="SSF55785">
    <property type="entry name" value="PYP-like sensor domain (PAS domain)"/>
    <property type="match status" value="1"/>
</dbReference>
<dbReference type="SUPFAM" id="SSF55874">
    <property type="entry name" value="ATPase domain of HSP90 chaperone/DNA topoisomerase II/histidine kinase"/>
    <property type="match status" value="1"/>
</dbReference>
<dbReference type="InterPro" id="IPR001789">
    <property type="entry name" value="Sig_transdc_resp-reg_receiver"/>
</dbReference>
<dbReference type="SUPFAM" id="SSF52172">
    <property type="entry name" value="CheY-like"/>
    <property type="match status" value="2"/>
</dbReference>
<dbReference type="AlphaFoldDB" id="A0A5J6MSZ7"/>
<dbReference type="Pfam" id="PF00512">
    <property type="entry name" value="HisKA"/>
    <property type="match status" value="1"/>
</dbReference>
<evidence type="ECO:0000259" key="6">
    <source>
        <dbReference type="PROSITE" id="PS50109"/>
    </source>
</evidence>
<dbReference type="CDD" id="cd00082">
    <property type="entry name" value="HisKA"/>
    <property type="match status" value="1"/>
</dbReference>
<dbReference type="SMART" id="SM00086">
    <property type="entry name" value="PAC"/>
    <property type="match status" value="1"/>
</dbReference>
<dbReference type="InterPro" id="IPR000014">
    <property type="entry name" value="PAS"/>
</dbReference>
<dbReference type="SMART" id="SM00091">
    <property type="entry name" value="PAS"/>
    <property type="match status" value="1"/>
</dbReference>
<dbReference type="InterPro" id="IPR013656">
    <property type="entry name" value="PAS_4"/>
</dbReference>
<dbReference type="EMBL" id="CP042582">
    <property type="protein sequence ID" value="QEX20469.1"/>
    <property type="molecule type" value="Genomic_DNA"/>
</dbReference>
<evidence type="ECO:0000256" key="1">
    <source>
        <dbReference type="ARBA" id="ARBA00000085"/>
    </source>
</evidence>
<dbReference type="InterPro" id="IPR035965">
    <property type="entry name" value="PAS-like_dom_sf"/>
</dbReference>
<reference evidence="10 11" key="1">
    <citation type="submission" date="2019-08" db="EMBL/GenBank/DDBJ databases">
        <title>Hyperibacter terrae gen. nov., sp. nov. and Hyperibacter viscosus sp. nov., two new members in the family Rhodospirillaceae isolated from the rhizosphere of Hypericum perforatum.</title>
        <authorList>
            <person name="Noviana Z."/>
        </authorList>
    </citation>
    <scope>NUCLEOTIDE SEQUENCE [LARGE SCALE GENOMIC DNA]</scope>
    <source>
        <strain evidence="10 11">R5959</strain>
    </source>
</reference>
<feature type="domain" description="PAS" evidence="8">
    <location>
        <begin position="143"/>
        <end position="189"/>
    </location>
</feature>
<organism evidence="10 11">
    <name type="scientific">Hypericibacter adhaerens</name>
    <dbReference type="NCBI Taxonomy" id="2602016"/>
    <lineage>
        <taxon>Bacteria</taxon>
        <taxon>Pseudomonadati</taxon>
        <taxon>Pseudomonadota</taxon>
        <taxon>Alphaproteobacteria</taxon>
        <taxon>Rhodospirillales</taxon>
        <taxon>Dongiaceae</taxon>
        <taxon>Hypericibacter</taxon>
    </lineage>
</organism>
<dbReference type="InterPro" id="IPR011006">
    <property type="entry name" value="CheY-like_superfamily"/>
</dbReference>
<dbReference type="PANTHER" id="PTHR43065:SF49">
    <property type="entry name" value="HISTIDINE KINASE"/>
    <property type="match status" value="1"/>
</dbReference>
<dbReference type="PROSITE" id="PS50109">
    <property type="entry name" value="HIS_KIN"/>
    <property type="match status" value="1"/>
</dbReference>
<evidence type="ECO:0000313" key="11">
    <source>
        <dbReference type="Proteomes" id="UP000325797"/>
    </source>
</evidence>
<dbReference type="InterPro" id="IPR004358">
    <property type="entry name" value="Sig_transdc_His_kin-like_C"/>
</dbReference>
<dbReference type="InterPro" id="IPR003661">
    <property type="entry name" value="HisK_dim/P_dom"/>
</dbReference>
<feature type="modified residue" description="4-aspartylphosphate" evidence="4">
    <location>
        <position position="57"/>
    </location>
</feature>
<feature type="domain" description="Response regulatory" evidence="7">
    <location>
        <begin position="6"/>
        <end position="122"/>
    </location>
</feature>
<dbReference type="SMART" id="SM00387">
    <property type="entry name" value="HATPase_c"/>
    <property type="match status" value="1"/>
</dbReference>
<feature type="coiled-coil region" evidence="5">
    <location>
        <begin position="121"/>
        <end position="157"/>
    </location>
</feature>
<dbReference type="InterPro" id="IPR036890">
    <property type="entry name" value="HATPase_C_sf"/>
</dbReference>